<feature type="domain" description="MCM C-terminal" evidence="2">
    <location>
        <begin position="293"/>
        <end position="352"/>
    </location>
</feature>
<feature type="domain" description="ATPase" evidence="1">
    <location>
        <begin position="14"/>
        <end position="251"/>
    </location>
</feature>
<dbReference type="PANTHER" id="PTHR34301">
    <property type="entry name" value="DNA-BINDING PROTEIN-RELATED"/>
    <property type="match status" value="1"/>
</dbReference>
<evidence type="ECO:0000259" key="2">
    <source>
        <dbReference type="Pfam" id="PF21100"/>
    </source>
</evidence>
<dbReference type="Gene3D" id="1.10.10.10">
    <property type="entry name" value="Winged helix-like DNA-binding domain superfamily/Winged helix DNA-binding domain"/>
    <property type="match status" value="1"/>
</dbReference>
<evidence type="ECO:0000259" key="1">
    <source>
        <dbReference type="Pfam" id="PF01637"/>
    </source>
</evidence>
<dbReference type="InterPro" id="IPR048907">
    <property type="entry name" value="WHD_MCM_arc"/>
</dbReference>
<dbReference type="Proteomes" id="UP000277582">
    <property type="component" value="Unassembled WGS sequence"/>
</dbReference>
<dbReference type="EMBL" id="RCOS01000076">
    <property type="protein sequence ID" value="RSN75300.1"/>
    <property type="molecule type" value="Genomic_DNA"/>
</dbReference>
<keyword evidence="3" id="KW-0547">Nucleotide-binding</keyword>
<dbReference type="OrthoDB" id="132045at2157"/>
<proteinExistence type="predicted"/>
<evidence type="ECO:0000313" key="4">
    <source>
        <dbReference type="Proteomes" id="UP000277582"/>
    </source>
</evidence>
<dbReference type="InterPro" id="IPR011579">
    <property type="entry name" value="ATPase_dom"/>
</dbReference>
<dbReference type="InterPro" id="IPR027417">
    <property type="entry name" value="P-loop_NTPase"/>
</dbReference>
<organism evidence="3 4">
    <name type="scientific">Candidatus Methanodesulfokora washburnensis</name>
    <dbReference type="NCBI Taxonomy" id="2478471"/>
    <lineage>
        <taxon>Archaea</taxon>
        <taxon>Thermoproteota</taxon>
        <taxon>Candidatus Korarchaeia</taxon>
        <taxon>Candidatus Korarchaeia incertae sedis</taxon>
        <taxon>Candidatus Methanodesulfokora</taxon>
    </lineage>
</organism>
<gene>
    <name evidence="3" type="ORF">D6D85_06630</name>
</gene>
<accession>A0A3R9R5H8</accession>
<dbReference type="Gene3D" id="1.10.8.60">
    <property type="match status" value="1"/>
</dbReference>
<sequence length="363" mass="42286">MYFDVNPKERKEDLFNREKELKSIIEALNLRERLIVVYGIRRIGKTSVIRVSLRDFPHVLLDIRQLYFSENIVTMPLLVKYVLEGFRARMKTSEKLYLGLRDVMSRIRGLRIGEIGIEIEPSAKISLTDILSRVDEWCEEKGERFVFAFDEAQYLRFSNVRYDGIIAWAVDNLRNLSFMLSGSEVGVLKEFLRVDEPSSPLYGRYMREVYVDRFTDEESRKFLYAGFRELGMEPDSSEIEDTLKALDGVVGWLTLYGYIRAVRKFPHEDALAKVFEEGSRLVMEELDKVISPSRKRYLAIMKAVAHGSNSWSDIKAYVTVKTGPIPDSRLNELIKNLVRYGYLEKEDDKYRIPDPVVKRAVMQ</sequence>
<dbReference type="SUPFAM" id="SSF52540">
    <property type="entry name" value="P-loop containing nucleoside triphosphate hydrolases"/>
    <property type="match status" value="1"/>
</dbReference>
<dbReference type="Pfam" id="PF21100">
    <property type="entry name" value="WHD_MCM"/>
    <property type="match status" value="1"/>
</dbReference>
<name>A0A3R9R5H8_9CREN</name>
<evidence type="ECO:0000313" key="3">
    <source>
        <dbReference type="EMBL" id="RSN75300.1"/>
    </source>
</evidence>
<dbReference type="RefSeq" id="WP_125671238.1">
    <property type="nucleotide sequence ID" value="NZ_RCOS01000076.1"/>
</dbReference>
<protein>
    <submittedName>
        <fullName evidence="3">ATP-binding protein</fullName>
    </submittedName>
</protein>
<keyword evidence="4" id="KW-1185">Reference proteome</keyword>
<dbReference type="Pfam" id="PF01637">
    <property type="entry name" value="ATPase_2"/>
    <property type="match status" value="1"/>
</dbReference>
<dbReference type="PANTHER" id="PTHR34301:SF8">
    <property type="entry name" value="ATPASE DOMAIN-CONTAINING PROTEIN"/>
    <property type="match status" value="1"/>
</dbReference>
<reference evidence="3 4" key="1">
    <citation type="submission" date="2018-10" db="EMBL/GenBank/DDBJ databases">
        <title>Co-occurring genomic capacity for anaerobic methane metabolism and dissimilatory sulfite reduction discovered in the Korarchaeota.</title>
        <authorList>
            <person name="Mckay L.J."/>
            <person name="Dlakic M."/>
            <person name="Fields M.W."/>
            <person name="Delmont T.O."/>
            <person name="Eren A.M."/>
            <person name="Jay Z.J."/>
            <person name="Klingelsmith K.B."/>
            <person name="Rusch D.B."/>
            <person name="Inskeep W.P."/>
        </authorList>
    </citation>
    <scope>NUCLEOTIDE SEQUENCE [LARGE SCALE GENOMIC DNA]</scope>
    <source>
        <strain evidence="3 4">MDKW</strain>
    </source>
</reference>
<dbReference type="InterPro" id="IPR036388">
    <property type="entry name" value="WH-like_DNA-bd_sf"/>
</dbReference>
<dbReference type="Gene3D" id="3.40.50.300">
    <property type="entry name" value="P-loop containing nucleotide triphosphate hydrolases"/>
    <property type="match status" value="1"/>
</dbReference>
<dbReference type="InterPro" id="IPR036390">
    <property type="entry name" value="WH_DNA-bd_sf"/>
</dbReference>
<dbReference type="GO" id="GO:0005524">
    <property type="term" value="F:ATP binding"/>
    <property type="evidence" value="ECO:0007669"/>
    <property type="project" value="UniProtKB-KW"/>
</dbReference>
<keyword evidence="3" id="KW-0067">ATP-binding</keyword>
<dbReference type="SUPFAM" id="SSF46785">
    <property type="entry name" value="Winged helix' DNA-binding domain"/>
    <property type="match status" value="1"/>
</dbReference>
<dbReference type="AlphaFoldDB" id="A0A3R9R5H8"/>
<comment type="caution">
    <text evidence="3">The sequence shown here is derived from an EMBL/GenBank/DDBJ whole genome shotgun (WGS) entry which is preliminary data.</text>
</comment>